<dbReference type="RefSeq" id="WP_269478544.1">
    <property type="nucleotide sequence ID" value="NZ_JAOSHN010000004.1"/>
</dbReference>
<feature type="binding site" evidence="12">
    <location>
        <position position="117"/>
    </location>
    <ligand>
        <name>FAD</name>
        <dbReference type="ChEBI" id="CHEBI:57692"/>
    </ligand>
</feature>
<accession>A0A9J6QW67</accession>
<dbReference type="PRINTS" id="PR00411">
    <property type="entry name" value="PNDRDTASEI"/>
</dbReference>
<dbReference type="InterPro" id="IPR016156">
    <property type="entry name" value="FAD/NAD-linked_Rdtase_dimer_sf"/>
</dbReference>
<comment type="catalytic activity">
    <reaction evidence="10 14">
        <text>N(6)-[(R)-dihydrolipoyl]-L-lysyl-[protein] + NAD(+) = N(6)-[(R)-lipoyl]-L-lysyl-[protein] + NADH + H(+)</text>
        <dbReference type="Rhea" id="RHEA:15045"/>
        <dbReference type="Rhea" id="RHEA-COMP:10474"/>
        <dbReference type="Rhea" id="RHEA-COMP:10475"/>
        <dbReference type="ChEBI" id="CHEBI:15378"/>
        <dbReference type="ChEBI" id="CHEBI:57540"/>
        <dbReference type="ChEBI" id="CHEBI:57945"/>
        <dbReference type="ChEBI" id="CHEBI:83099"/>
        <dbReference type="ChEBI" id="CHEBI:83100"/>
        <dbReference type="EC" id="1.8.1.4"/>
    </reaction>
</comment>
<evidence type="ECO:0000256" key="4">
    <source>
        <dbReference type="ARBA" id="ARBA00022630"/>
    </source>
</evidence>
<keyword evidence="8" id="KW-1015">Disulfide bond</keyword>
<keyword evidence="12" id="KW-0547">Nucleotide-binding</keyword>
<protein>
    <recommendedName>
        <fullName evidence="3 14">Dihydrolipoyl dehydrogenase</fullName>
        <ecNumber evidence="2 14">1.8.1.4</ecNumber>
    </recommendedName>
</protein>
<keyword evidence="9 14" id="KW-0676">Redox-active center</keyword>
<dbReference type="Proteomes" id="UP001065549">
    <property type="component" value="Unassembled WGS sequence"/>
</dbReference>
<dbReference type="Pfam" id="PF07992">
    <property type="entry name" value="Pyr_redox_2"/>
    <property type="match status" value="1"/>
</dbReference>
<dbReference type="SUPFAM" id="SSF51905">
    <property type="entry name" value="FAD/NAD(P)-binding domain"/>
    <property type="match status" value="1"/>
</dbReference>
<dbReference type="EC" id="1.8.1.4" evidence="2 14"/>
<dbReference type="Pfam" id="PF02852">
    <property type="entry name" value="Pyr_redox_dim"/>
    <property type="match status" value="1"/>
</dbReference>
<evidence type="ECO:0000259" key="15">
    <source>
        <dbReference type="Pfam" id="PF02852"/>
    </source>
</evidence>
<evidence type="ECO:0000256" key="11">
    <source>
        <dbReference type="PIRSR" id="PIRSR000350-2"/>
    </source>
</evidence>
<keyword evidence="7 12" id="KW-0520">NAD</keyword>
<organism evidence="17 18">
    <name type="scientific">Hominibacterium faecale</name>
    <dbReference type="NCBI Taxonomy" id="2839743"/>
    <lineage>
        <taxon>Bacteria</taxon>
        <taxon>Bacillati</taxon>
        <taxon>Bacillota</taxon>
        <taxon>Clostridia</taxon>
        <taxon>Peptostreptococcales</taxon>
        <taxon>Anaerovoracaceae</taxon>
        <taxon>Hominibacterium</taxon>
    </lineage>
</organism>
<dbReference type="InterPro" id="IPR012999">
    <property type="entry name" value="Pyr_OxRdtase_I_AS"/>
</dbReference>
<dbReference type="NCBIfam" id="TIGR01350">
    <property type="entry name" value="lipoamide_DH"/>
    <property type="match status" value="1"/>
</dbReference>
<evidence type="ECO:0000256" key="2">
    <source>
        <dbReference type="ARBA" id="ARBA00012608"/>
    </source>
</evidence>
<evidence type="ECO:0000313" key="17">
    <source>
        <dbReference type="EMBL" id="MCU7378942.1"/>
    </source>
</evidence>
<evidence type="ECO:0000256" key="6">
    <source>
        <dbReference type="ARBA" id="ARBA00023002"/>
    </source>
</evidence>
<comment type="caution">
    <text evidence="17">The sequence shown here is derived from an EMBL/GenBank/DDBJ whole genome shotgun (WGS) entry which is preliminary data.</text>
</comment>
<comment type="similarity">
    <text evidence="1 14">Belongs to the class-I pyridine nucleotide-disulfide oxidoreductase family.</text>
</comment>
<evidence type="ECO:0000259" key="16">
    <source>
        <dbReference type="Pfam" id="PF07992"/>
    </source>
</evidence>
<dbReference type="InterPro" id="IPR004099">
    <property type="entry name" value="Pyr_nucl-diS_OxRdtase_dimer"/>
</dbReference>
<gene>
    <name evidence="17" type="primary">lpdA</name>
    <name evidence="17" type="ORF">OBO34_11300</name>
</gene>
<keyword evidence="6 14" id="KW-0560">Oxidoreductase</keyword>
<dbReference type="GO" id="GO:0005737">
    <property type="term" value="C:cytoplasm"/>
    <property type="evidence" value="ECO:0007669"/>
    <property type="project" value="UniProtKB-ARBA"/>
</dbReference>
<dbReference type="InterPro" id="IPR050151">
    <property type="entry name" value="Class-I_Pyr_Nuc-Dis_Oxidored"/>
</dbReference>
<comment type="cofactor">
    <cofactor evidence="12 14">
        <name>FAD</name>
        <dbReference type="ChEBI" id="CHEBI:57692"/>
    </cofactor>
    <text evidence="12 14">Binds 1 FAD per subunit.</text>
</comment>
<feature type="disulfide bond" description="Redox-active" evidence="13">
    <location>
        <begin position="45"/>
        <end position="50"/>
    </location>
</feature>
<feature type="binding site" evidence="12">
    <location>
        <position position="306"/>
    </location>
    <ligand>
        <name>FAD</name>
        <dbReference type="ChEBI" id="CHEBI:57692"/>
    </ligand>
</feature>
<feature type="binding site" evidence="12">
    <location>
        <begin position="145"/>
        <end position="147"/>
    </location>
    <ligand>
        <name>FAD</name>
        <dbReference type="ChEBI" id="CHEBI:57692"/>
    </ligand>
</feature>
<dbReference type="FunFam" id="3.30.390.30:FF:000001">
    <property type="entry name" value="Dihydrolipoyl dehydrogenase"/>
    <property type="match status" value="1"/>
</dbReference>
<evidence type="ECO:0000256" key="12">
    <source>
        <dbReference type="PIRSR" id="PIRSR000350-3"/>
    </source>
</evidence>
<feature type="binding site" evidence="12">
    <location>
        <position position="205"/>
    </location>
    <ligand>
        <name>NAD(+)</name>
        <dbReference type="ChEBI" id="CHEBI:57540"/>
    </ligand>
</feature>
<feature type="binding site" evidence="12">
    <location>
        <position position="54"/>
    </location>
    <ligand>
        <name>FAD</name>
        <dbReference type="ChEBI" id="CHEBI:57692"/>
    </ligand>
</feature>
<evidence type="ECO:0000256" key="1">
    <source>
        <dbReference type="ARBA" id="ARBA00007532"/>
    </source>
</evidence>
<dbReference type="PIRSF" id="PIRSF000350">
    <property type="entry name" value="Mercury_reductase_MerA"/>
    <property type="match status" value="1"/>
</dbReference>
<evidence type="ECO:0000256" key="8">
    <source>
        <dbReference type="ARBA" id="ARBA00023157"/>
    </source>
</evidence>
<evidence type="ECO:0000256" key="3">
    <source>
        <dbReference type="ARBA" id="ARBA00016961"/>
    </source>
</evidence>
<feature type="domain" description="FAD/NAD(P)-binding" evidence="16">
    <location>
        <begin position="9"/>
        <end position="321"/>
    </location>
</feature>
<evidence type="ECO:0000256" key="10">
    <source>
        <dbReference type="ARBA" id="ARBA00049187"/>
    </source>
</evidence>
<dbReference type="GO" id="GO:0006103">
    <property type="term" value="P:2-oxoglutarate metabolic process"/>
    <property type="evidence" value="ECO:0007669"/>
    <property type="project" value="TreeGrafter"/>
</dbReference>
<dbReference type="AlphaFoldDB" id="A0A9J6QW67"/>
<dbReference type="GO" id="GO:0050660">
    <property type="term" value="F:flavin adenine dinucleotide binding"/>
    <property type="evidence" value="ECO:0007669"/>
    <property type="project" value="InterPro"/>
</dbReference>
<evidence type="ECO:0000313" key="18">
    <source>
        <dbReference type="Proteomes" id="UP001065549"/>
    </source>
</evidence>
<evidence type="ECO:0000256" key="5">
    <source>
        <dbReference type="ARBA" id="ARBA00022827"/>
    </source>
</evidence>
<keyword evidence="18" id="KW-1185">Reference proteome</keyword>
<evidence type="ECO:0000256" key="7">
    <source>
        <dbReference type="ARBA" id="ARBA00023027"/>
    </source>
</evidence>
<dbReference type="InterPro" id="IPR023753">
    <property type="entry name" value="FAD/NAD-binding_dom"/>
</dbReference>
<sequence length="459" mass="49228">MKKKTITTKMAILGGGPAGYMAAIRCVQYGVQPILIEEKQVGGVCLNEGCIPTKALLKTADAIKDVKKMKEYGINLSFKQLDWGAAINRKNRIVKSLHLGLISILQARNVNILSGKGSVVDANTILVETEQGEINIQCEAMILCTGSLPILPSIKGTELPHVMTSTEALELETIPQNIAIIGGGVMGLEFASIFRAAGSDVTLLEQTGMLPFGSDTDISDELQRSLKRQGFKIRLQTEVKEIEKGAVLFKSKGKEERVTCDKVLIAVGRKANTTPLKALELKTKEGFVLIDSFLQTSRKGVYAAGDLIGGSLLAHAAFMEGRLAAENALGHPKAYSDQMIPSCIYTSPEIAVVGASEDGLRKSGVPFKIGKFSFRNNGRALAIGDREGFVKVLANEDNQLLGGQIIGMGASELISEFTLAITLGAKADVLADMVHPHPSLSEAIWEACAEVCDRPIHKL</sequence>
<evidence type="ECO:0000256" key="14">
    <source>
        <dbReference type="RuleBase" id="RU003692"/>
    </source>
</evidence>
<dbReference type="SUPFAM" id="SSF55424">
    <property type="entry name" value="FAD/NAD-linked reductases, dimerisation (C-terminal) domain"/>
    <property type="match status" value="1"/>
</dbReference>
<feature type="binding site" evidence="12">
    <location>
        <begin position="182"/>
        <end position="189"/>
    </location>
    <ligand>
        <name>NAD(+)</name>
        <dbReference type="ChEBI" id="CHEBI:57540"/>
    </ligand>
</feature>
<evidence type="ECO:0000256" key="9">
    <source>
        <dbReference type="ARBA" id="ARBA00023284"/>
    </source>
</evidence>
<dbReference type="PROSITE" id="PS00076">
    <property type="entry name" value="PYRIDINE_REDOX_1"/>
    <property type="match status" value="1"/>
</dbReference>
<keyword evidence="5 12" id="KW-0274">FAD</keyword>
<dbReference type="InterPro" id="IPR001100">
    <property type="entry name" value="Pyr_nuc-diS_OxRdtase"/>
</dbReference>
<dbReference type="InterPro" id="IPR036188">
    <property type="entry name" value="FAD/NAD-bd_sf"/>
</dbReference>
<keyword evidence="4 14" id="KW-0285">Flavoprotein</keyword>
<dbReference type="InterPro" id="IPR006258">
    <property type="entry name" value="Lipoamide_DH"/>
</dbReference>
<dbReference type="Gene3D" id="3.50.50.60">
    <property type="entry name" value="FAD/NAD(P)-binding domain"/>
    <property type="match status" value="2"/>
</dbReference>
<dbReference type="PANTHER" id="PTHR22912">
    <property type="entry name" value="DISULFIDE OXIDOREDUCTASE"/>
    <property type="match status" value="1"/>
</dbReference>
<reference evidence="17" key="1">
    <citation type="submission" date="2022-09" db="EMBL/GenBank/DDBJ databases">
        <title>Culturomic study of gut microbiota in children with autism spectrum disorder.</title>
        <authorList>
            <person name="Efimov B.A."/>
            <person name="Chaplin A.V."/>
            <person name="Sokolova S.R."/>
            <person name="Pikina A.P."/>
            <person name="Korzhanova M."/>
            <person name="Belova V."/>
            <person name="Korostin D."/>
        </authorList>
    </citation>
    <scope>NUCLEOTIDE SEQUENCE</scope>
    <source>
        <strain evidence="17">ASD5510</strain>
    </source>
</reference>
<dbReference type="EMBL" id="JAOSHN010000004">
    <property type="protein sequence ID" value="MCU7378942.1"/>
    <property type="molecule type" value="Genomic_DNA"/>
</dbReference>
<feature type="domain" description="Pyridine nucleotide-disulphide oxidoreductase dimerisation" evidence="15">
    <location>
        <begin position="340"/>
        <end position="447"/>
    </location>
</feature>
<dbReference type="Gene3D" id="3.30.390.30">
    <property type="match status" value="1"/>
</dbReference>
<comment type="miscellaneous">
    <text evidence="14">The active site is a redox-active disulfide bond.</text>
</comment>
<feature type="binding site" evidence="12">
    <location>
        <position position="268"/>
    </location>
    <ligand>
        <name>NAD(+)</name>
        <dbReference type="ChEBI" id="CHEBI:57540"/>
    </ligand>
</feature>
<proteinExistence type="inferred from homology"/>
<dbReference type="PRINTS" id="PR00368">
    <property type="entry name" value="FADPNR"/>
</dbReference>
<dbReference type="PANTHER" id="PTHR22912:SF151">
    <property type="entry name" value="DIHYDROLIPOYL DEHYDROGENASE, MITOCHONDRIAL"/>
    <property type="match status" value="1"/>
</dbReference>
<dbReference type="GO" id="GO:0004148">
    <property type="term" value="F:dihydrolipoyl dehydrogenase (NADH) activity"/>
    <property type="evidence" value="ECO:0007669"/>
    <property type="project" value="UniProtKB-EC"/>
</dbReference>
<name>A0A9J6QW67_9FIRM</name>
<feature type="active site" description="Proton acceptor" evidence="11">
    <location>
        <position position="437"/>
    </location>
</feature>
<evidence type="ECO:0000256" key="13">
    <source>
        <dbReference type="PIRSR" id="PIRSR000350-4"/>
    </source>
</evidence>